<keyword evidence="1" id="KW-0547">Nucleotide-binding</keyword>
<dbReference type="InterPro" id="IPR011629">
    <property type="entry name" value="CobW-like_C"/>
</dbReference>
<gene>
    <name evidence="8" type="ORF">APQ14_07765</name>
</gene>
<evidence type="ECO:0000256" key="1">
    <source>
        <dbReference type="ARBA" id="ARBA00022741"/>
    </source>
</evidence>
<keyword evidence="9" id="KW-1185">Reference proteome</keyword>
<dbReference type="Pfam" id="PF07683">
    <property type="entry name" value="CobW_C"/>
    <property type="match status" value="1"/>
</dbReference>
<dbReference type="InterPro" id="IPR027417">
    <property type="entry name" value="P-loop_NTPase"/>
</dbReference>
<dbReference type="PANTHER" id="PTHR43603:SF1">
    <property type="entry name" value="ZINC-REGULATED GTPASE METALLOPROTEIN ACTIVATOR 1"/>
    <property type="match status" value="1"/>
</dbReference>
<dbReference type="Pfam" id="PF02492">
    <property type="entry name" value="cobW"/>
    <property type="match status" value="1"/>
</dbReference>
<comment type="caution">
    <text evidence="8">The sequence shown here is derived from an EMBL/GenBank/DDBJ whole genome shotgun (WGS) entry which is preliminary data.</text>
</comment>
<dbReference type="InterPro" id="IPR051927">
    <property type="entry name" value="Zn_Chap_cDPG_Synth"/>
</dbReference>
<evidence type="ECO:0000256" key="4">
    <source>
        <dbReference type="ARBA" id="ARBA00034320"/>
    </source>
</evidence>
<sequence>MSQKKITVTVLSGFLGAGKTTVLSHILNNREGKRVAVIVNDMSEINIDSATVKNEVSLNHKEEKLVEMSNGCICCTLREDLLIEVTKLAQEGRFDNLVIESTGISEPLPVAETFTFADENGVSLSDVATLDTMVTVVDSVNFLRDYEAAQSLQETGEHLGEEDHRSVSDLLIDQVEFADVIVISKTDLAQTEEVERLKAILRTLNTHARIIAIQNGQVDISDVLDTGLFNFERAQQAPGWLKELRGEHVPETEEYGISSFSYQARRPFHPEKFYQFLHSTTQFGKLIRSKGYFWLASRPEFAGQLNQAGGIAHYGFAGMFWKAIPKEQWPTDPEYLKAIEDNWVEPFGDMRQELVFIGQGLDKAAMIEALDQCQLTEEELLAGKILWQTLPDPFSAWEEEV</sequence>
<evidence type="ECO:0000259" key="7">
    <source>
        <dbReference type="SMART" id="SM00833"/>
    </source>
</evidence>
<dbReference type="GO" id="GO:0016787">
    <property type="term" value="F:hydrolase activity"/>
    <property type="evidence" value="ECO:0007669"/>
    <property type="project" value="UniProtKB-KW"/>
</dbReference>
<comment type="similarity">
    <text evidence="4">Belongs to the SIMIBI class G3E GTPase family. ZNG1 subfamily.</text>
</comment>
<comment type="function">
    <text evidence="5">Zinc chaperone that directly transfers zinc cofactor to target proteins, thereby activating them. Zinc is transferred from the CXCC motif in the GTPase domain to the zinc binding site in target proteins in a process requiring GTP hydrolysis.</text>
</comment>
<dbReference type="GO" id="GO:0000166">
    <property type="term" value="F:nucleotide binding"/>
    <property type="evidence" value="ECO:0007669"/>
    <property type="project" value="UniProtKB-KW"/>
</dbReference>
<comment type="catalytic activity">
    <reaction evidence="6">
        <text>GTP + H2O = GDP + phosphate + H(+)</text>
        <dbReference type="Rhea" id="RHEA:19669"/>
        <dbReference type="ChEBI" id="CHEBI:15377"/>
        <dbReference type="ChEBI" id="CHEBI:15378"/>
        <dbReference type="ChEBI" id="CHEBI:37565"/>
        <dbReference type="ChEBI" id="CHEBI:43474"/>
        <dbReference type="ChEBI" id="CHEBI:58189"/>
    </reaction>
    <physiologicalReaction direction="left-to-right" evidence="6">
        <dbReference type="Rhea" id="RHEA:19670"/>
    </physiologicalReaction>
</comment>
<accession>A0A109D957</accession>
<dbReference type="Gene3D" id="3.30.1220.10">
    <property type="entry name" value="CobW-like, C-terminal domain"/>
    <property type="match status" value="1"/>
</dbReference>
<protein>
    <submittedName>
        <fullName evidence="8">4-hydroxytetrahydrobiopterin dehydratase</fullName>
    </submittedName>
</protein>
<feature type="domain" description="CobW C-terminal" evidence="7">
    <location>
        <begin position="257"/>
        <end position="374"/>
    </location>
</feature>
<dbReference type="InterPro" id="IPR047920">
    <property type="entry name" value="ZigA-like"/>
</dbReference>
<dbReference type="PANTHER" id="PTHR43603">
    <property type="entry name" value="COBW DOMAIN-CONTAINING PROTEIN DDB_G0274527"/>
    <property type="match status" value="1"/>
</dbReference>
<dbReference type="RefSeq" id="WP_060468113.1">
    <property type="nucleotide sequence ID" value="NZ_AP025514.1"/>
</dbReference>
<proteinExistence type="inferred from homology"/>
<dbReference type="SMART" id="SM00833">
    <property type="entry name" value="CobW_C"/>
    <property type="match status" value="1"/>
</dbReference>
<dbReference type="Gene3D" id="3.40.50.300">
    <property type="entry name" value="P-loop containing nucleotide triphosphate hydrolases"/>
    <property type="match status" value="1"/>
</dbReference>
<evidence type="ECO:0000256" key="5">
    <source>
        <dbReference type="ARBA" id="ARBA00045658"/>
    </source>
</evidence>
<evidence type="ECO:0000313" key="9">
    <source>
        <dbReference type="Proteomes" id="UP000057389"/>
    </source>
</evidence>
<dbReference type="Proteomes" id="UP000057389">
    <property type="component" value="Unassembled WGS sequence"/>
</dbReference>
<evidence type="ECO:0000313" key="8">
    <source>
        <dbReference type="EMBL" id="KWU01182.1"/>
    </source>
</evidence>
<evidence type="ECO:0000256" key="3">
    <source>
        <dbReference type="ARBA" id="ARBA00023186"/>
    </source>
</evidence>
<organism evidence="8 9">
    <name type="scientific">Vibrio toranzoniae</name>
    <dbReference type="NCBI Taxonomy" id="1194427"/>
    <lineage>
        <taxon>Bacteria</taxon>
        <taxon>Pseudomonadati</taxon>
        <taxon>Pseudomonadota</taxon>
        <taxon>Gammaproteobacteria</taxon>
        <taxon>Vibrionales</taxon>
        <taxon>Vibrionaceae</taxon>
        <taxon>Vibrio</taxon>
    </lineage>
</organism>
<evidence type="ECO:0000256" key="6">
    <source>
        <dbReference type="ARBA" id="ARBA00049117"/>
    </source>
</evidence>
<reference evidence="8 9" key="1">
    <citation type="submission" date="2015-11" db="EMBL/GenBank/DDBJ databases">
        <title>Draft WGS of Vibrio toranzoniae.</title>
        <authorList>
            <person name="Lasa A."/>
            <person name="Romalde J.L."/>
        </authorList>
    </citation>
    <scope>NUCLEOTIDE SEQUENCE [LARGE SCALE GENOMIC DNA]</scope>
    <source>
        <strain evidence="8 9">Vb 10.8</strain>
    </source>
</reference>
<evidence type="ECO:0000256" key="2">
    <source>
        <dbReference type="ARBA" id="ARBA00022801"/>
    </source>
</evidence>
<name>A0A109D957_9VIBR</name>
<dbReference type="GeneID" id="300178933"/>
<dbReference type="NCBIfam" id="NF038288">
    <property type="entry name" value="chaper_GTP_ZigA"/>
    <property type="match status" value="1"/>
</dbReference>
<keyword evidence="2" id="KW-0378">Hydrolase</keyword>
<dbReference type="EMBL" id="LMXU01000016">
    <property type="protein sequence ID" value="KWU01182.1"/>
    <property type="molecule type" value="Genomic_DNA"/>
</dbReference>
<keyword evidence="3" id="KW-0143">Chaperone</keyword>
<dbReference type="InterPro" id="IPR003495">
    <property type="entry name" value="CobW/HypB/UreG_nucleotide-bd"/>
</dbReference>
<dbReference type="SUPFAM" id="SSF52540">
    <property type="entry name" value="P-loop containing nucleoside triphosphate hydrolases"/>
    <property type="match status" value="1"/>
</dbReference>
<dbReference type="AlphaFoldDB" id="A0A109D957"/>
<dbReference type="CDD" id="cd03112">
    <property type="entry name" value="CobW-like"/>
    <property type="match status" value="1"/>
</dbReference>
<dbReference type="InterPro" id="IPR036627">
    <property type="entry name" value="CobW-likC_sf"/>
</dbReference>
<dbReference type="OrthoDB" id="9808822at2"/>